<keyword evidence="1" id="KW-0732">Signal</keyword>
<name>A0ABW0C1J3_9BACT</name>
<dbReference type="Proteomes" id="UP001596163">
    <property type="component" value="Unassembled WGS sequence"/>
</dbReference>
<comment type="caution">
    <text evidence="2">The sequence shown here is derived from an EMBL/GenBank/DDBJ whole genome shotgun (WGS) entry which is preliminary data.</text>
</comment>
<organism evidence="2 3">
    <name type="scientific">Algoriphagus aquatilis</name>
    <dbReference type="NCBI Taxonomy" id="490186"/>
    <lineage>
        <taxon>Bacteria</taxon>
        <taxon>Pseudomonadati</taxon>
        <taxon>Bacteroidota</taxon>
        <taxon>Cytophagia</taxon>
        <taxon>Cytophagales</taxon>
        <taxon>Cyclobacteriaceae</taxon>
        <taxon>Algoriphagus</taxon>
    </lineage>
</organism>
<dbReference type="EMBL" id="JBHSKS010000014">
    <property type="protein sequence ID" value="MFC5193165.1"/>
    <property type="molecule type" value="Genomic_DNA"/>
</dbReference>
<feature type="signal peptide" evidence="1">
    <location>
        <begin position="1"/>
        <end position="20"/>
    </location>
</feature>
<feature type="chain" id="PRO_5046831844" evidence="1">
    <location>
        <begin position="21"/>
        <end position="204"/>
    </location>
</feature>
<gene>
    <name evidence="2" type="ORF">ACFPIK_15445</name>
</gene>
<dbReference type="RefSeq" id="WP_377916852.1">
    <property type="nucleotide sequence ID" value="NZ_JBHSKS010000014.1"/>
</dbReference>
<evidence type="ECO:0000313" key="3">
    <source>
        <dbReference type="Proteomes" id="UP001596163"/>
    </source>
</evidence>
<proteinExistence type="predicted"/>
<evidence type="ECO:0000313" key="2">
    <source>
        <dbReference type="EMBL" id="MFC5193165.1"/>
    </source>
</evidence>
<keyword evidence="3" id="KW-1185">Reference proteome</keyword>
<dbReference type="InterPro" id="IPR025514">
    <property type="entry name" value="DUF4402"/>
</dbReference>
<reference evidence="3" key="1">
    <citation type="journal article" date="2019" name="Int. J. Syst. Evol. Microbiol.">
        <title>The Global Catalogue of Microorganisms (GCM) 10K type strain sequencing project: providing services to taxonomists for standard genome sequencing and annotation.</title>
        <authorList>
            <consortium name="The Broad Institute Genomics Platform"/>
            <consortium name="The Broad Institute Genome Sequencing Center for Infectious Disease"/>
            <person name="Wu L."/>
            <person name="Ma J."/>
        </authorList>
    </citation>
    <scope>NUCLEOTIDE SEQUENCE [LARGE SCALE GENOMIC DNA]</scope>
    <source>
        <strain evidence="3">CGMCC 1.7030</strain>
    </source>
</reference>
<dbReference type="Pfam" id="PF14352">
    <property type="entry name" value="DUF4402"/>
    <property type="match status" value="1"/>
</dbReference>
<protein>
    <submittedName>
        <fullName evidence="2">DUF4402 domain-containing protein</fullName>
    </submittedName>
</protein>
<evidence type="ECO:0000256" key="1">
    <source>
        <dbReference type="SAM" id="SignalP"/>
    </source>
</evidence>
<sequence length="204" mass="21319">MKKITKIFFAGLLTVGFGFAAQAQEANGQGSNTITTSANVLGLIEVTNEENLNFGQVMPGFAKFVPMIIDQNTSVLSSSQGTVNTENVTSGLFHVFAAAGSSIALSFEVEPLKLKEGTDVLALDFNKGLAADGTTTTLGWSTLGTTATVTKLEIDGTNEIDSFPSNQIEGKNGIYVHIGGTVRPTGTQAPGEYEGSLTLTAVYN</sequence>
<accession>A0ABW0C1J3</accession>